<accession>A0A1H3RA90</accession>
<evidence type="ECO:0000313" key="2">
    <source>
        <dbReference type="EMBL" id="SDZ22148.1"/>
    </source>
</evidence>
<dbReference type="Proteomes" id="UP000199632">
    <property type="component" value="Unassembled WGS sequence"/>
</dbReference>
<dbReference type="EMBL" id="FNQB01000002">
    <property type="protein sequence ID" value="SDZ22148.1"/>
    <property type="molecule type" value="Genomic_DNA"/>
</dbReference>
<dbReference type="GO" id="GO:0016491">
    <property type="term" value="F:oxidoreductase activity"/>
    <property type="evidence" value="ECO:0007669"/>
    <property type="project" value="InterPro"/>
</dbReference>
<gene>
    <name evidence="2" type="ORF">SAMN05421684_3609</name>
</gene>
<evidence type="ECO:0008006" key="4">
    <source>
        <dbReference type="Google" id="ProtNLM"/>
    </source>
</evidence>
<sequence>MTDTGKKSTMSNDALAQPIDALAEVHALTEAATTAGYAPSIHNTQPWRWRLTDRTLDLFTNRSRVLTVTDPDARLATLSCGVALHHARMSLAAQGWRVTTTLMPESADPDHLARIHVDGRAPVDLPATLHLRAIPLRHTDRRPVQGEPVGQQELRAITAAVEAEGTWLHTLRPEQVFELASAADHAQRTEADEPAWRDELAYWTGGTRPVGTGIPDAAIPTRATRTTVPGRDFGHHGDLRVSADHDKAAVFVMLYGRADEPTDWLRAGAALSAGWLTAIESGVSVLPHSAPVEVLATRQALRVMLASVGHPYLVLRLGTTDPADAGPPHAPRLPADQIIEQP</sequence>
<dbReference type="SUPFAM" id="SSF55469">
    <property type="entry name" value="FMN-dependent nitroreductase-like"/>
    <property type="match status" value="1"/>
</dbReference>
<dbReference type="RefSeq" id="WP_239083575.1">
    <property type="nucleotide sequence ID" value="NZ_BOND01000008.1"/>
</dbReference>
<dbReference type="NCBIfam" id="NF047509">
    <property type="entry name" value="Rv3131_FMN_oxido"/>
    <property type="match status" value="1"/>
</dbReference>
<name>A0A1H3RA90_9ACTN</name>
<feature type="region of interest" description="Disordered" evidence="1">
    <location>
        <begin position="321"/>
        <end position="342"/>
    </location>
</feature>
<dbReference type="InterPro" id="IPR000415">
    <property type="entry name" value="Nitroreductase-like"/>
</dbReference>
<dbReference type="Gene3D" id="3.40.109.10">
    <property type="entry name" value="NADH Oxidase"/>
    <property type="match status" value="1"/>
</dbReference>
<proteinExistence type="predicted"/>
<evidence type="ECO:0000313" key="3">
    <source>
        <dbReference type="Proteomes" id="UP000199632"/>
    </source>
</evidence>
<evidence type="ECO:0000256" key="1">
    <source>
        <dbReference type="SAM" id="MobiDB-lite"/>
    </source>
</evidence>
<organism evidence="2 3">
    <name type="scientific">Asanoa ishikariensis</name>
    <dbReference type="NCBI Taxonomy" id="137265"/>
    <lineage>
        <taxon>Bacteria</taxon>
        <taxon>Bacillati</taxon>
        <taxon>Actinomycetota</taxon>
        <taxon>Actinomycetes</taxon>
        <taxon>Micromonosporales</taxon>
        <taxon>Micromonosporaceae</taxon>
        <taxon>Asanoa</taxon>
    </lineage>
</organism>
<dbReference type="AlphaFoldDB" id="A0A1H3RA90"/>
<keyword evidence="3" id="KW-1185">Reference proteome</keyword>
<reference evidence="3" key="1">
    <citation type="submission" date="2016-10" db="EMBL/GenBank/DDBJ databases">
        <authorList>
            <person name="Varghese N."/>
            <person name="Submissions S."/>
        </authorList>
    </citation>
    <scope>NUCLEOTIDE SEQUENCE [LARGE SCALE GENOMIC DNA]</scope>
    <source>
        <strain evidence="3">DSM 44718</strain>
    </source>
</reference>
<protein>
    <recommendedName>
        <fullName evidence="4">Nitroreductase family protein</fullName>
    </recommendedName>
</protein>
<dbReference type="STRING" id="137265.SAMN05421684_3609"/>